<dbReference type="EMBL" id="CAJOBH010001107">
    <property type="protein sequence ID" value="CAF3836137.1"/>
    <property type="molecule type" value="Genomic_DNA"/>
</dbReference>
<dbReference type="InterPro" id="IPR027417">
    <property type="entry name" value="P-loop_NTPase"/>
</dbReference>
<reference evidence="6" key="1">
    <citation type="submission" date="2021-02" db="EMBL/GenBank/DDBJ databases">
        <authorList>
            <person name="Nowell W R."/>
        </authorList>
    </citation>
    <scope>NUCLEOTIDE SEQUENCE</scope>
</reference>
<dbReference type="PROSITE" id="PS51417">
    <property type="entry name" value="ARF"/>
    <property type="match status" value="1"/>
</dbReference>
<keyword evidence="4" id="KW-0479">Metal-binding</keyword>
<dbReference type="InterPro" id="IPR024156">
    <property type="entry name" value="Small_GTPase_ARF"/>
</dbReference>
<evidence type="ECO:0000256" key="1">
    <source>
        <dbReference type="ARBA" id="ARBA00022741"/>
    </source>
</evidence>
<dbReference type="GO" id="GO:0046872">
    <property type="term" value="F:metal ion binding"/>
    <property type="evidence" value="ECO:0007669"/>
    <property type="project" value="UniProtKB-KW"/>
</dbReference>
<dbReference type="Proteomes" id="UP000681967">
    <property type="component" value="Unassembled WGS sequence"/>
</dbReference>
<feature type="binding site" evidence="4">
    <location>
        <position position="95"/>
    </location>
    <ligand>
        <name>Mg(2+)</name>
        <dbReference type="ChEBI" id="CHEBI:18420"/>
    </ligand>
</feature>
<keyword evidence="2 3" id="KW-0342">GTP-binding</keyword>
<protein>
    <submittedName>
        <fullName evidence="6">Uncharacterized protein</fullName>
    </submittedName>
</protein>
<evidence type="ECO:0000313" key="11">
    <source>
        <dbReference type="Proteomes" id="UP000663855"/>
    </source>
</evidence>
<dbReference type="AlphaFoldDB" id="A0A816AW22"/>
<dbReference type="EMBL" id="CAJNOW010003210">
    <property type="protein sequence ID" value="CAF1373759.1"/>
    <property type="molecule type" value="Genomic_DNA"/>
</dbReference>
<dbReference type="Pfam" id="PF00025">
    <property type="entry name" value="Arf"/>
    <property type="match status" value="1"/>
</dbReference>
<feature type="binding site" evidence="4">
    <location>
        <position position="72"/>
    </location>
    <ligand>
        <name>Mg(2+)</name>
        <dbReference type="ChEBI" id="CHEBI:18420"/>
    </ligand>
</feature>
<dbReference type="EMBL" id="CAJNRE010015581">
    <property type="protein sequence ID" value="CAF2138883.1"/>
    <property type="molecule type" value="Genomic_DNA"/>
</dbReference>
<dbReference type="Proteomes" id="UP000681720">
    <property type="component" value="Unassembled WGS sequence"/>
</dbReference>
<dbReference type="OrthoDB" id="9976402at2759"/>
<dbReference type="GO" id="GO:0003924">
    <property type="term" value="F:GTPase activity"/>
    <property type="evidence" value="ECO:0007669"/>
    <property type="project" value="InterPro"/>
</dbReference>
<dbReference type="EMBL" id="CAJOBJ010000937">
    <property type="protein sequence ID" value="CAF3852251.1"/>
    <property type="molecule type" value="Genomic_DNA"/>
</dbReference>
<dbReference type="Proteomes" id="UP000676336">
    <property type="component" value="Unassembled WGS sequence"/>
</dbReference>
<feature type="binding site" evidence="3">
    <location>
        <position position="125"/>
    </location>
    <ligand>
        <name>GTP</name>
        <dbReference type="ChEBI" id="CHEBI:37565"/>
    </ligand>
</feature>
<dbReference type="Proteomes" id="UP000663855">
    <property type="component" value="Unassembled WGS sequence"/>
</dbReference>
<organism evidence="6 11">
    <name type="scientific">Rotaria magnacalcarata</name>
    <dbReference type="NCBI Taxonomy" id="392030"/>
    <lineage>
        <taxon>Eukaryota</taxon>
        <taxon>Metazoa</taxon>
        <taxon>Spiralia</taxon>
        <taxon>Gnathifera</taxon>
        <taxon>Rotifera</taxon>
        <taxon>Eurotatoria</taxon>
        <taxon>Bdelloidea</taxon>
        <taxon>Philodinida</taxon>
        <taxon>Philodinidae</taxon>
        <taxon>Rotaria</taxon>
    </lineage>
</organism>
<dbReference type="Proteomes" id="UP000663834">
    <property type="component" value="Unassembled WGS sequence"/>
</dbReference>
<evidence type="ECO:0000313" key="5">
    <source>
        <dbReference type="EMBL" id="CAF1373759.1"/>
    </source>
</evidence>
<feature type="binding site" evidence="3">
    <location>
        <begin position="65"/>
        <end position="72"/>
    </location>
    <ligand>
        <name>GTP</name>
        <dbReference type="ChEBI" id="CHEBI:37565"/>
    </ligand>
</feature>
<evidence type="ECO:0000256" key="2">
    <source>
        <dbReference type="ARBA" id="ARBA00023134"/>
    </source>
</evidence>
<evidence type="ECO:0000313" key="6">
    <source>
        <dbReference type="EMBL" id="CAF1603392.1"/>
    </source>
</evidence>
<dbReference type="InterPro" id="IPR006689">
    <property type="entry name" value="Small_GTPase_ARF/SAR"/>
</dbReference>
<dbReference type="EMBL" id="CAJOBI010000632">
    <property type="protein sequence ID" value="CAF3835944.1"/>
    <property type="molecule type" value="Genomic_DNA"/>
</dbReference>
<dbReference type="Proteomes" id="UP000663824">
    <property type="component" value="Unassembled WGS sequence"/>
</dbReference>
<keyword evidence="1 3" id="KW-0547">Nucleotide-binding</keyword>
<dbReference type="SMART" id="SM00177">
    <property type="entry name" value="ARF"/>
    <property type="match status" value="1"/>
</dbReference>
<dbReference type="PANTHER" id="PTHR11711">
    <property type="entry name" value="ADP RIBOSYLATION FACTOR-RELATED"/>
    <property type="match status" value="1"/>
</dbReference>
<dbReference type="EMBL" id="CAJNOV010017211">
    <property type="protein sequence ID" value="CAF1603392.1"/>
    <property type="molecule type" value="Genomic_DNA"/>
</dbReference>
<evidence type="ECO:0000313" key="9">
    <source>
        <dbReference type="EMBL" id="CAF3836137.1"/>
    </source>
</evidence>
<dbReference type="Gene3D" id="3.40.50.300">
    <property type="entry name" value="P-loop containing nucleotide triphosphate hydrolases"/>
    <property type="match status" value="1"/>
</dbReference>
<accession>A0A816AW22</accession>
<keyword evidence="4" id="KW-0460">Magnesium</keyword>
<evidence type="ECO:0000313" key="10">
    <source>
        <dbReference type="EMBL" id="CAF3852251.1"/>
    </source>
</evidence>
<evidence type="ECO:0000313" key="7">
    <source>
        <dbReference type="EMBL" id="CAF2138883.1"/>
    </source>
</evidence>
<sequence>MGMINSKSKYITCSNTSNMKCNYRFPTIFHSGSSISLRNRKVKFMHFEFCYRQHFCMKKKVLILGLDRVGKTDLFNRLICPTNQLAKLHSLSQPTVGYNVETIKVCSRRFYLRHCHKITIWDCGGQPSLRSLCPYHFSNTSLLLWLINAHDRSRLDIHLDLLSQILKNRLLDRVPVLIVVYQTSFGLQNQKEIFNENHNENLLTNLEVAYRFLTTLSTYRANIFKWQVISINLNDNSNEDLKKVQQSFKELMEL</sequence>
<dbReference type="GO" id="GO:0005525">
    <property type="term" value="F:GTP binding"/>
    <property type="evidence" value="ECO:0007669"/>
    <property type="project" value="UniProtKB-KW"/>
</dbReference>
<name>A0A816AW22_9BILA</name>
<proteinExistence type="predicted"/>
<evidence type="ECO:0000256" key="4">
    <source>
        <dbReference type="PIRSR" id="PIRSR606689-2"/>
    </source>
</evidence>
<evidence type="ECO:0000256" key="3">
    <source>
        <dbReference type="PIRSR" id="PIRSR606689-1"/>
    </source>
</evidence>
<dbReference type="SUPFAM" id="SSF52540">
    <property type="entry name" value="P-loop containing nucleoside triphosphate hydrolases"/>
    <property type="match status" value="1"/>
</dbReference>
<evidence type="ECO:0000313" key="8">
    <source>
        <dbReference type="EMBL" id="CAF3835944.1"/>
    </source>
</evidence>
<comment type="caution">
    <text evidence="6">The sequence shown here is derived from an EMBL/GenBank/DDBJ whole genome shotgun (WGS) entry which is preliminary data.</text>
</comment>
<gene>
    <name evidence="9" type="ORF">BYL167_LOCUS4996</name>
    <name evidence="6" type="ORF">CJN711_LOCUS35504</name>
    <name evidence="10" type="ORF">GIL414_LOCUS4028</name>
    <name evidence="5" type="ORF">KQP761_LOCUS8352</name>
    <name evidence="7" type="ORF">MBJ925_LOCUS29132</name>
    <name evidence="8" type="ORF">SMN809_LOCUS3151</name>
</gene>